<sequence length="49" mass="5532">MFFVATTPLSADRHINVLPRLSNRVWYEDLSGSGILMRTTTGTETILHL</sequence>
<protein>
    <submittedName>
        <fullName evidence="1">Uncharacterized protein</fullName>
    </submittedName>
</protein>
<evidence type="ECO:0000313" key="2">
    <source>
        <dbReference type="Proteomes" id="UP000292082"/>
    </source>
</evidence>
<organism evidence="1 2">
    <name type="scientific">Dichomitus squalens</name>
    <dbReference type="NCBI Taxonomy" id="114155"/>
    <lineage>
        <taxon>Eukaryota</taxon>
        <taxon>Fungi</taxon>
        <taxon>Dikarya</taxon>
        <taxon>Basidiomycota</taxon>
        <taxon>Agaricomycotina</taxon>
        <taxon>Agaricomycetes</taxon>
        <taxon>Polyporales</taxon>
        <taxon>Polyporaceae</taxon>
        <taxon>Dichomitus</taxon>
    </lineage>
</organism>
<accession>A0A4Q9PA58</accession>
<dbReference type="AlphaFoldDB" id="A0A4Q9PA58"/>
<proteinExistence type="predicted"/>
<dbReference type="EMBL" id="ML145311">
    <property type="protein sequence ID" value="TBU51534.1"/>
    <property type="molecule type" value="Genomic_DNA"/>
</dbReference>
<name>A0A4Q9PA58_9APHY</name>
<evidence type="ECO:0000313" key="1">
    <source>
        <dbReference type="EMBL" id="TBU51534.1"/>
    </source>
</evidence>
<gene>
    <name evidence="1" type="ORF">BD310DRAFT_942037</name>
</gene>
<reference evidence="1 2" key="1">
    <citation type="submission" date="2019-01" db="EMBL/GenBank/DDBJ databases">
        <title>Draft genome sequences of three monokaryotic isolates of the white-rot basidiomycete fungus Dichomitus squalens.</title>
        <authorList>
            <consortium name="DOE Joint Genome Institute"/>
            <person name="Lopez S.C."/>
            <person name="Andreopoulos B."/>
            <person name="Pangilinan J."/>
            <person name="Lipzen A."/>
            <person name="Riley R."/>
            <person name="Ahrendt S."/>
            <person name="Ng V."/>
            <person name="Barry K."/>
            <person name="Daum C."/>
            <person name="Grigoriev I.V."/>
            <person name="Hilden K.S."/>
            <person name="Makela M.R."/>
            <person name="de Vries R.P."/>
        </authorList>
    </citation>
    <scope>NUCLEOTIDE SEQUENCE [LARGE SCALE GENOMIC DNA]</scope>
    <source>
        <strain evidence="1 2">CBS 464.89</strain>
    </source>
</reference>
<keyword evidence="2" id="KW-1185">Reference proteome</keyword>
<dbReference type="Proteomes" id="UP000292082">
    <property type="component" value="Unassembled WGS sequence"/>
</dbReference>